<feature type="region of interest" description="Disordered" evidence="2">
    <location>
        <begin position="95"/>
        <end position="114"/>
    </location>
</feature>
<comment type="similarity">
    <text evidence="1">Belongs to the arrestin family.</text>
</comment>
<sequence length="114" mass="13009">MELCRTGWVYKKCASNGSLAVYVGTRTLIVGGTHLEPLKGVLVLDRDSLVQNISNDFRIWGQITLTFRYGREDEEVLGLRFCNEAILALKQLWPPMQRDPEDPDDEDEELTPLQ</sequence>
<protein>
    <submittedName>
        <fullName evidence="3">Uncharacterized protein</fullName>
    </submittedName>
</protein>
<dbReference type="EMBL" id="CAJVCH010371981">
    <property type="protein sequence ID" value="CAG7816513.1"/>
    <property type="molecule type" value="Genomic_DNA"/>
</dbReference>
<dbReference type="AlphaFoldDB" id="A0A8J2L6G7"/>
<dbReference type="PANTHER" id="PTHR11792:SF18">
    <property type="entry name" value="FI20035P1"/>
    <property type="match status" value="1"/>
</dbReference>
<evidence type="ECO:0000313" key="4">
    <source>
        <dbReference type="Proteomes" id="UP000708208"/>
    </source>
</evidence>
<feature type="non-terminal residue" evidence="3">
    <location>
        <position position="1"/>
    </location>
</feature>
<dbReference type="OrthoDB" id="6500995at2759"/>
<dbReference type="GO" id="GO:0002031">
    <property type="term" value="P:G protein-coupled receptor internalization"/>
    <property type="evidence" value="ECO:0007669"/>
    <property type="project" value="TreeGrafter"/>
</dbReference>
<accession>A0A8J2L6G7</accession>
<evidence type="ECO:0000313" key="3">
    <source>
        <dbReference type="EMBL" id="CAG7816513.1"/>
    </source>
</evidence>
<reference evidence="3" key="1">
    <citation type="submission" date="2021-06" db="EMBL/GenBank/DDBJ databases">
        <authorList>
            <person name="Hodson N. C."/>
            <person name="Mongue J. A."/>
            <person name="Jaron S. K."/>
        </authorList>
    </citation>
    <scope>NUCLEOTIDE SEQUENCE</scope>
</reference>
<gene>
    <name evidence="3" type="ORF">AFUS01_LOCUS27130</name>
</gene>
<dbReference type="GO" id="GO:0005737">
    <property type="term" value="C:cytoplasm"/>
    <property type="evidence" value="ECO:0007669"/>
    <property type="project" value="TreeGrafter"/>
</dbReference>
<dbReference type="InterPro" id="IPR000698">
    <property type="entry name" value="Arrestin"/>
</dbReference>
<dbReference type="GO" id="GO:0007165">
    <property type="term" value="P:signal transduction"/>
    <property type="evidence" value="ECO:0007669"/>
    <property type="project" value="InterPro"/>
</dbReference>
<keyword evidence="4" id="KW-1185">Reference proteome</keyword>
<dbReference type="Proteomes" id="UP000708208">
    <property type="component" value="Unassembled WGS sequence"/>
</dbReference>
<dbReference type="GO" id="GO:0001664">
    <property type="term" value="F:G protein-coupled receptor binding"/>
    <property type="evidence" value="ECO:0007669"/>
    <property type="project" value="TreeGrafter"/>
</dbReference>
<proteinExistence type="inferred from homology"/>
<dbReference type="PANTHER" id="PTHR11792">
    <property type="entry name" value="ARRESTIN"/>
    <property type="match status" value="1"/>
</dbReference>
<evidence type="ECO:0000256" key="1">
    <source>
        <dbReference type="ARBA" id="ARBA00005298"/>
    </source>
</evidence>
<name>A0A8J2L6G7_9HEXA</name>
<comment type="caution">
    <text evidence="3">The sequence shown here is derived from an EMBL/GenBank/DDBJ whole genome shotgun (WGS) entry which is preliminary data.</text>
</comment>
<evidence type="ECO:0000256" key="2">
    <source>
        <dbReference type="SAM" id="MobiDB-lite"/>
    </source>
</evidence>
<feature type="compositionally biased region" description="Acidic residues" evidence="2">
    <location>
        <begin position="101"/>
        <end position="114"/>
    </location>
</feature>
<organism evidence="3 4">
    <name type="scientific">Allacma fusca</name>
    <dbReference type="NCBI Taxonomy" id="39272"/>
    <lineage>
        <taxon>Eukaryota</taxon>
        <taxon>Metazoa</taxon>
        <taxon>Ecdysozoa</taxon>
        <taxon>Arthropoda</taxon>
        <taxon>Hexapoda</taxon>
        <taxon>Collembola</taxon>
        <taxon>Symphypleona</taxon>
        <taxon>Sminthuridae</taxon>
        <taxon>Allacma</taxon>
    </lineage>
</organism>